<sequence>MSIVPNSPALAELHHGAPCWVELPTVDLQAAIDFYTGLFGWTYADIAGHTVAVVDGLPVAELLPADGGFGWTLYLNTPHARATAEKAHSIGGHVLREPDEVSTLIADPTGGVIGFRHVPPDWLFGTDGHGAYAWAELNTRDGAAADEFFQELCGFEMTQIGDGHAVDYTIWAVQGDTVLGRQRMGSAFTPDTPTHWMVYFTADPEIGTDSVASRVLELGGRVTVEPYDSPFGRVTVVTDHTGAAFSVIDPSRVVPLSEEDTGAPVDDPYDD</sequence>
<dbReference type="InterPro" id="IPR037523">
    <property type="entry name" value="VOC_core"/>
</dbReference>
<protein>
    <submittedName>
        <fullName evidence="2">Glyoxalase/bleomycin resistance protein/dioxygenase</fullName>
    </submittedName>
</protein>
<dbReference type="OrthoDB" id="9793039at2"/>
<dbReference type="Gene3D" id="3.10.180.10">
    <property type="entry name" value="2,3-Dihydroxybiphenyl 1,2-Dioxygenase, domain 1"/>
    <property type="match status" value="2"/>
</dbReference>
<dbReference type="Proteomes" id="UP000006281">
    <property type="component" value="Chromosome"/>
</dbReference>
<dbReference type="SUPFAM" id="SSF54593">
    <property type="entry name" value="Glyoxalase/Bleomycin resistance protein/Dihydroxybiphenyl dioxygenase"/>
    <property type="match status" value="2"/>
</dbReference>
<gene>
    <name evidence="2" type="ordered locus">BN6_70800</name>
</gene>
<dbReference type="InterPro" id="IPR052164">
    <property type="entry name" value="Anthracycline_SecMetBiosynth"/>
</dbReference>
<dbReference type="PROSITE" id="PS51819">
    <property type="entry name" value="VOC"/>
    <property type="match status" value="1"/>
</dbReference>
<feature type="domain" description="VOC" evidence="1">
    <location>
        <begin position="17"/>
        <end position="130"/>
    </location>
</feature>
<dbReference type="PANTHER" id="PTHR33993:SF14">
    <property type="entry name" value="GB|AAF24581.1"/>
    <property type="match status" value="1"/>
</dbReference>
<accession>K0K234</accession>
<keyword evidence="2" id="KW-0223">Dioxygenase</keyword>
<dbReference type="STRING" id="1179773.BN6_70800"/>
<dbReference type="EMBL" id="HE804045">
    <property type="protein sequence ID" value="CCH34315.1"/>
    <property type="molecule type" value="Genomic_DNA"/>
</dbReference>
<organism evidence="2 3">
    <name type="scientific">Saccharothrix espanaensis (strain ATCC 51144 / DSM 44229 / JCM 9112 / NBRC 15066 / NRRL 15764)</name>
    <dbReference type="NCBI Taxonomy" id="1179773"/>
    <lineage>
        <taxon>Bacteria</taxon>
        <taxon>Bacillati</taxon>
        <taxon>Actinomycetota</taxon>
        <taxon>Actinomycetes</taxon>
        <taxon>Pseudonocardiales</taxon>
        <taxon>Pseudonocardiaceae</taxon>
        <taxon>Saccharothrix</taxon>
    </lineage>
</organism>
<dbReference type="PANTHER" id="PTHR33993">
    <property type="entry name" value="GLYOXALASE-RELATED"/>
    <property type="match status" value="1"/>
</dbReference>
<dbReference type="BioCyc" id="SESP1179773:BN6_RS34160-MONOMER"/>
<keyword evidence="3" id="KW-1185">Reference proteome</keyword>
<dbReference type="KEGG" id="sesp:BN6_70800"/>
<dbReference type="RefSeq" id="WP_015104426.1">
    <property type="nucleotide sequence ID" value="NC_019673.1"/>
</dbReference>
<dbReference type="CDD" id="cd07247">
    <property type="entry name" value="SgaA_N_like"/>
    <property type="match status" value="1"/>
</dbReference>
<reference evidence="2 3" key="1">
    <citation type="journal article" date="2012" name="BMC Genomics">
        <title>Complete genome sequence of Saccharothrix espanaensis DSM 44229T and comparison to the other completely sequenced Pseudonocardiaceae.</title>
        <authorList>
            <person name="Strobel T."/>
            <person name="Al-Dilaimi A."/>
            <person name="Blom J."/>
            <person name="Gessner A."/>
            <person name="Kalinowski J."/>
            <person name="Luzhetska M."/>
            <person name="Puhler A."/>
            <person name="Szczepanowski R."/>
            <person name="Bechthold A."/>
            <person name="Ruckert C."/>
        </authorList>
    </citation>
    <scope>NUCLEOTIDE SEQUENCE [LARGE SCALE GENOMIC DNA]</scope>
    <source>
        <strain evidence="3">ATCC 51144 / DSM 44229 / JCM 9112 / NBRC 15066 / NRRL 15764</strain>
    </source>
</reference>
<dbReference type="Pfam" id="PF00903">
    <property type="entry name" value="Glyoxalase"/>
    <property type="match status" value="1"/>
</dbReference>
<dbReference type="eggNOG" id="COG3324">
    <property type="taxonomic scope" value="Bacteria"/>
</dbReference>
<evidence type="ECO:0000313" key="2">
    <source>
        <dbReference type="EMBL" id="CCH34315.1"/>
    </source>
</evidence>
<dbReference type="PATRIC" id="fig|1179773.3.peg.7154"/>
<dbReference type="HOGENOM" id="CLU_069623_0_1_11"/>
<dbReference type="InterPro" id="IPR004360">
    <property type="entry name" value="Glyas_Fos-R_dOase_dom"/>
</dbReference>
<dbReference type="InterPro" id="IPR029068">
    <property type="entry name" value="Glyas_Bleomycin-R_OHBP_Dase"/>
</dbReference>
<keyword evidence="2" id="KW-0560">Oxidoreductase</keyword>
<dbReference type="AlphaFoldDB" id="K0K234"/>
<evidence type="ECO:0000259" key="1">
    <source>
        <dbReference type="PROSITE" id="PS51819"/>
    </source>
</evidence>
<proteinExistence type="predicted"/>
<name>K0K234_SACES</name>
<evidence type="ECO:0000313" key="3">
    <source>
        <dbReference type="Proteomes" id="UP000006281"/>
    </source>
</evidence>
<dbReference type="GO" id="GO:0051213">
    <property type="term" value="F:dioxygenase activity"/>
    <property type="evidence" value="ECO:0007669"/>
    <property type="project" value="UniProtKB-KW"/>
</dbReference>